<evidence type="ECO:0000256" key="4">
    <source>
        <dbReference type="ARBA" id="ARBA00022519"/>
    </source>
</evidence>
<dbReference type="PRINTS" id="PR00166">
    <property type="entry name" value="AROAAPRMEASE"/>
</dbReference>
<evidence type="ECO:0000256" key="2">
    <source>
        <dbReference type="ARBA" id="ARBA00022448"/>
    </source>
</evidence>
<dbReference type="InterPro" id="IPR018227">
    <property type="entry name" value="Amino_acid_transport_2"/>
</dbReference>
<keyword evidence="3" id="KW-1003">Cell membrane</keyword>
<keyword evidence="7 9" id="KW-1133">Transmembrane helix</keyword>
<evidence type="ECO:0000256" key="5">
    <source>
        <dbReference type="ARBA" id="ARBA00022692"/>
    </source>
</evidence>
<keyword evidence="4" id="KW-0997">Cell inner membrane</keyword>
<feature type="transmembrane region" description="Helical" evidence="9">
    <location>
        <begin position="113"/>
        <end position="131"/>
    </location>
</feature>
<feature type="transmembrane region" description="Helical" evidence="9">
    <location>
        <begin position="361"/>
        <end position="377"/>
    </location>
</feature>
<feature type="transmembrane region" description="Helical" evidence="9">
    <location>
        <begin position="292"/>
        <end position="312"/>
    </location>
</feature>
<evidence type="ECO:0000256" key="3">
    <source>
        <dbReference type="ARBA" id="ARBA00022475"/>
    </source>
</evidence>
<reference evidence="10 11" key="1">
    <citation type="submission" date="2023-10" db="EMBL/GenBank/DDBJ databases">
        <title>Complete genome sequence of Shewanella sp. DAU334.</title>
        <authorList>
            <person name="Lee Y.-S."/>
            <person name="Jeong H.-R."/>
            <person name="Hwang E.-J."/>
            <person name="Choi Y.-L."/>
            <person name="Kim G.-D."/>
        </authorList>
    </citation>
    <scope>NUCLEOTIDE SEQUENCE [LARGE SCALE GENOMIC DNA]</scope>
    <source>
        <strain evidence="10 11">DAU334</strain>
    </source>
</reference>
<name>A0ABZ0JXF5_9GAMM</name>
<dbReference type="Pfam" id="PF03222">
    <property type="entry name" value="Trp_Tyr_perm"/>
    <property type="match status" value="1"/>
</dbReference>
<feature type="transmembrane region" description="Helical" evidence="9">
    <location>
        <begin position="35"/>
        <end position="62"/>
    </location>
</feature>
<dbReference type="InterPro" id="IPR013059">
    <property type="entry name" value="Trp_tyr_transpt"/>
</dbReference>
<feature type="transmembrane region" description="Helical" evidence="9">
    <location>
        <begin position="83"/>
        <end position="107"/>
    </location>
</feature>
<feature type="transmembrane region" description="Helical" evidence="9">
    <location>
        <begin position="7"/>
        <end position="29"/>
    </location>
</feature>
<feature type="transmembrane region" description="Helical" evidence="9">
    <location>
        <begin position="178"/>
        <end position="199"/>
    </location>
</feature>
<accession>A0ABZ0JXF5</accession>
<protein>
    <submittedName>
        <fullName evidence="10">Aromatic amino acid transport family protein</fullName>
    </submittedName>
</protein>
<proteinExistence type="predicted"/>
<keyword evidence="11" id="KW-1185">Reference proteome</keyword>
<evidence type="ECO:0000256" key="8">
    <source>
        <dbReference type="ARBA" id="ARBA00023136"/>
    </source>
</evidence>
<evidence type="ECO:0000256" key="6">
    <source>
        <dbReference type="ARBA" id="ARBA00022970"/>
    </source>
</evidence>
<evidence type="ECO:0000256" key="7">
    <source>
        <dbReference type="ARBA" id="ARBA00022989"/>
    </source>
</evidence>
<comment type="subcellular location">
    <subcellularLocation>
        <location evidence="1">Cell inner membrane</location>
        <topology evidence="1">Multi-pass membrane protein</topology>
    </subcellularLocation>
</comment>
<dbReference type="EMBL" id="CP136522">
    <property type="protein sequence ID" value="WOT04861.1"/>
    <property type="molecule type" value="Genomic_DNA"/>
</dbReference>
<evidence type="ECO:0000313" key="11">
    <source>
        <dbReference type="Proteomes" id="UP001529491"/>
    </source>
</evidence>
<keyword evidence="6" id="KW-0029">Amino-acid transport</keyword>
<feature type="transmembrane region" description="Helical" evidence="9">
    <location>
        <begin position="260"/>
        <end position="280"/>
    </location>
</feature>
<evidence type="ECO:0000313" key="10">
    <source>
        <dbReference type="EMBL" id="WOT04861.1"/>
    </source>
</evidence>
<dbReference type="Proteomes" id="UP001529491">
    <property type="component" value="Chromosome"/>
</dbReference>
<evidence type="ECO:0000256" key="9">
    <source>
        <dbReference type="SAM" id="Phobius"/>
    </source>
</evidence>
<keyword evidence="2" id="KW-0813">Transport</keyword>
<keyword evidence="8 9" id="KW-0472">Membrane</keyword>
<evidence type="ECO:0000256" key="1">
    <source>
        <dbReference type="ARBA" id="ARBA00004429"/>
    </source>
</evidence>
<feature type="transmembrane region" description="Helical" evidence="9">
    <location>
        <begin position="318"/>
        <end position="340"/>
    </location>
</feature>
<sequence length="378" mass="41337">MNFAPIIYGATLVCITAIGPTMFILPSLIPKSEYGLSILVMLPVFCVMLFTALLVANITATLPQGSHFNTMIKHYLGESYHKVVRFLVLGIILSLVYSNICGLKMFFDITSHLHIGGVIAVILAVMILLIIRGFVSYVHGFLCILFAGSLIGCILLFHFMAESTPTVATSVSLDQYQWIYLIPAVQASFSFHLLIPGIVNACQQRKRDYQTALILGMGTTFIVYALWIHFAWKYDYGIEQLMSSGMGANEAPLLSNATQILFLLSLVSSSLGLGIAVMDYAKELSRSAHKYVTPWSVFAMILTLPLALFTFAPNGFQAGVFFSVFGSTFLAIILPSSIALKRVNGVNQISSSITKQCMSSVVLAYGLFSLCVNALRLT</sequence>
<feature type="transmembrane region" description="Helical" evidence="9">
    <location>
        <begin position="138"/>
        <end position="158"/>
    </location>
</feature>
<feature type="transmembrane region" description="Helical" evidence="9">
    <location>
        <begin position="211"/>
        <end position="232"/>
    </location>
</feature>
<dbReference type="PANTHER" id="PTHR46997">
    <property type="entry name" value="LOW AFFINITY TRYPTOPHAN PERMEASE-RELATED"/>
    <property type="match status" value="1"/>
</dbReference>
<dbReference type="RefSeq" id="WP_310472499.1">
    <property type="nucleotide sequence ID" value="NZ_CP136522.1"/>
</dbReference>
<organism evidence="10 11">
    <name type="scientific">Shewanella youngdeokensis</name>
    <dbReference type="NCBI Taxonomy" id="2999068"/>
    <lineage>
        <taxon>Bacteria</taxon>
        <taxon>Pseudomonadati</taxon>
        <taxon>Pseudomonadota</taxon>
        <taxon>Gammaproteobacteria</taxon>
        <taxon>Alteromonadales</taxon>
        <taxon>Shewanellaceae</taxon>
        <taxon>Shewanella</taxon>
    </lineage>
</organism>
<gene>
    <name evidence="10" type="ORF">RGE70_16330</name>
</gene>
<keyword evidence="5 9" id="KW-0812">Transmembrane</keyword>
<dbReference type="PANTHER" id="PTHR46997:SF2">
    <property type="entry name" value="TYROSINE-SPECIFIC TRANSPORT SYSTEM"/>
    <property type="match status" value="1"/>
</dbReference>